<dbReference type="InterPro" id="IPR000326">
    <property type="entry name" value="PAP2/HPO"/>
</dbReference>
<feature type="transmembrane region" description="Helical" evidence="1">
    <location>
        <begin position="25"/>
        <end position="46"/>
    </location>
</feature>
<evidence type="ECO:0000256" key="1">
    <source>
        <dbReference type="SAM" id="Phobius"/>
    </source>
</evidence>
<feature type="transmembrane region" description="Helical" evidence="1">
    <location>
        <begin position="174"/>
        <end position="190"/>
    </location>
</feature>
<keyword evidence="1" id="KW-0472">Membrane</keyword>
<sequence length="283" mass="32763">MEIQLEILKYIQSFHSDFLDHFFELITLTGEETFLVLVFSFIYCCIHKDFGYRLGFFLLSNVIFNSGLKNFFHTARPIGKLGITSLRLETATGYSFPSGHTQVASGFWMMIMNYVHKKWMYILGAFMIALIGLSRLYLGVHWPVDVIGGIVFSCIWFVFINVSMNYAEKTQKSLIFVLIFMILGFIIVMVRGVNEIKMFGCLTGLFFGYLIETKYIHFKIQGNLARRIISWLLGIITLILIKYGLKVILPSNNISYFLQYVLICMWIIAGIPFFFINIIQKNN</sequence>
<dbReference type="InterPro" id="IPR036938">
    <property type="entry name" value="PAP2/HPO_sf"/>
</dbReference>
<evidence type="ECO:0000259" key="2">
    <source>
        <dbReference type="SMART" id="SM00014"/>
    </source>
</evidence>
<accession>A0A7C8HF88</accession>
<dbReference type="OrthoDB" id="9789113at2"/>
<evidence type="ECO:0000313" key="3">
    <source>
        <dbReference type="EMBL" id="KAE9633474.1"/>
    </source>
</evidence>
<dbReference type="AlphaFoldDB" id="A0A7C8HF88"/>
<dbReference type="Proteomes" id="UP000483018">
    <property type="component" value="Unassembled WGS sequence"/>
</dbReference>
<dbReference type="SMART" id="SM00014">
    <property type="entry name" value="acidPPc"/>
    <property type="match status" value="1"/>
</dbReference>
<dbReference type="PANTHER" id="PTHR14969">
    <property type="entry name" value="SPHINGOSINE-1-PHOSPHATE PHOSPHOHYDROLASE"/>
    <property type="match status" value="1"/>
</dbReference>
<proteinExistence type="predicted"/>
<dbReference type="PANTHER" id="PTHR14969:SF13">
    <property type="entry name" value="AT30094P"/>
    <property type="match status" value="1"/>
</dbReference>
<dbReference type="SUPFAM" id="SSF48317">
    <property type="entry name" value="Acid phosphatase/Vanadium-dependent haloperoxidase"/>
    <property type="match status" value="1"/>
</dbReference>
<dbReference type="RefSeq" id="WP_158740775.1">
    <property type="nucleotide sequence ID" value="NZ_WSLF01000008.1"/>
</dbReference>
<feature type="transmembrane region" description="Helical" evidence="1">
    <location>
        <begin position="196"/>
        <end position="216"/>
    </location>
</feature>
<keyword evidence="4" id="KW-1185">Reference proteome</keyword>
<feature type="transmembrane region" description="Helical" evidence="1">
    <location>
        <begin position="228"/>
        <end position="245"/>
    </location>
</feature>
<feature type="transmembrane region" description="Helical" evidence="1">
    <location>
        <begin position="257"/>
        <end position="279"/>
    </location>
</feature>
<protein>
    <submittedName>
        <fullName evidence="3">Phosphatase PAP2 family protein</fullName>
    </submittedName>
</protein>
<gene>
    <name evidence="3" type="ORF">GND95_09560</name>
</gene>
<name>A0A7C8HF88_9FIRM</name>
<dbReference type="Pfam" id="PF01569">
    <property type="entry name" value="PAP2"/>
    <property type="match status" value="1"/>
</dbReference>
<feature type="domain" description="Phosphatidic acid phosphatase type 2/haloperoxidase" evidence="2">
    <location>
        <begin position="51"/>
        <end position="161"/>
    </location>
</feature>
<keyword evidence="1" id="KW-1133">Transmembrane helix</keyword>
<feature type="transmembrane region" description="Helical" evidence="1">
    <location>
        <begin position="119"/>
        <end position="138"/>
    </location>
</feature>
<keyword evidence="1" id="KW-0812">Transmembrane</keyword>
<dbReference type="EMBL" id="WSLF01000008">
    <property type="protein sequence ID" value="KAE9633474.1"/>
    <property type="molecule type" value="Genomic_DNA"/>
</dbReference>
<comment type="caution">
    <text evidence="3">The sequence shown here is derived from an EMBL/GenBank/DDBJ whole genome shotgun (WGS) entry which is preliminary data.</text>
</comment>
<feature type="transmembrane region" description="Helical" evidence="1">
    <location>
        <begin position="144"/>
        <end position="162"/>
    </location>
</feature>
<evidence type="ECO:0000313" key="4">
    <source>
        <dbReference type="Proteomes" id="UP000483018"/>
    </source>
</evidence>
<dbReference type="Gene3D" id="1.20.144.10">
    <property type="entry name" value="Phosphatidic acid phosphatase type 2/haloperoxidase"/>
    <property type="match status" value="1"/>
</dbReference>
<reference evidence="3 4" key="1">
    <citation type="submission" date="2019-12" db="EMBL/GenBank/DDBJ databases">
        <title>Defluviitalea raffinosedens, isolated from a biogas fermenter, genome sequencing and characterization.</title>
        <authorList>
            <person name="Rettenmaier R."/>
            <person name="Schneider M."/>
            <person name="Neuhaus K."/>
            <person name="Liebl W."/>
            <person name="Zverlov V."/>
        </authorList>
    </citation>
    <scope>NUCLEOTIDE SEQUENCE [LARGE SCALE GENOMIC DNA]</scope>
    <source>
        <strain evidence="3 4">249c-K6</strain>
    </source>
</reference>
<organism evidence="3 4">
    <name type="scientific">Defluviitalea raffinosedens</name>
    <dbReference type="NCBI Taxonomy" id="1450156"/>
    <lineage>
        <taxon>Bacteria</taxon>
        <taxon>Bacillati</taxon>
        <taxon>Bacillota</taxon>
        <taxon>Clostridia</taxon>
        <taxon>Lachnospirales</taxon>
        <taxon>Defluviitaleaceae</taxon>
        <taxon>Defluviitalea</taxon>
    </lineage>
</organism>